<keyword evidence="7" id="KW-1185">Reference proteome</keyword>
<dbReference type="RefSeq" id="WP_070905694.1">
    <property type="nucleotide sequence ID" value="NZ_JASTTY010000018.1"/>
</dbReference>
<reference evidence="6" key="2">
    <citation type="submission" date="2016-09" db="EMBL/GenBank/DDBJ databases">
        <authorList>
            <person name="Chen S."/>
            <person name="Walker E."/>
        </authorList>
    </citation>
    <scope>NUCLEOTIDE SEQUENCE [LARGE SCALE GENOMIC DNA]</scope>
    <source>
        <strain evidence="6">MSU</strain>
    </source>
</reference>
<reference evidence="4" key="1">
    <citation type="submission" date="2016-09" db="EMBL/GenBank/DDBJ databases">
        <authorList>
            <person name="Capua I."/>
            <person name="De Benedictis P."/>
            <person name="Joannis T."/>
            <person name="Lombin L.H."/>
            <person name="Cattoli G."/>
        </authorList>
    </citation>
    <scope>NUCLEOTIDE SEQUENCE [LARGE SCALE GENOMIC DNA]</scope>
    <source>
        <strain evidence="4">MSU</strain>
    </source>
</reference>
<dbReference type="InterPro" id="IPR016181">
    <property type="entry name" value="Acyl_CoA_acyltransferase"/>
</dbReference>
<dbReference type="AlphaFoldDB" id="A0A1S1JC52"/>
<dbReference type="Pfam" id="PF13673">
    <property type="entry name" value="Acetyltransf_10"/>
    <property type="match status" value="1"/>
</dbReference>
<dbReference type="InterPro" id="IPR000182">
    <property type="entry name" value="GNAT_dom"/>
</dbReference>
<keyword evidence="2" id="KW-0012">Acyltransferase</keyword>
<comment type="caution">
    <text evidence="4">The sequence shown here is derived from an EMBL/GenBank/DDBJ whole genome shotgun (WGS) entry which is preliminary data.</text>
</comment>
<protein>
    <submittedName>
        <fullName evidence="4">GNAT family N-acetyltransferase</fullName>
    </submittedName>
</protein>
<evidence type="ECO:0000313" key="4">
    <source>
        <dbReference type="EMBL" id="OHT47099.1"/>
    </source>
</evidence>
<evidence type="ECO:0000256" key="1">
    <source>
        <dbReference type="ARBA" id="ARBA00022679"/>
    </source>
</evidence>
<evidence type="ECO:0000313" key="6">
    <source>
        <dbReference type="Proteomes" id="UP000180252"/>
    </source>
</evidence>
<accession>A0A1S1JC52</accession>
<proteinExistence type="predicted"/>
<dbReference type="OrthoDB" id="9789605at2"/>
<dbReference type="PROSITE" id="PS51186">
    <property type="entry name" value="GNAT"/>
    <property type="match status" value="1"/>
</dbReference>
<evidence type="ECO:0000313" key="5">
    <source>
        <dbReference type="EMBL" id="OXB18892.1"/>
    </source>
</evidence>
<dbReference type="EMBL" id="MIKE01000005">
    <property type="protein sequence ID" value="OHT47099.1"/>
    <property type="molecule type" value="Genomic_DNA"/>
</dbReference>
<dbReference type="Proteomes" id="UP000180252">
    <property type="component" value="Unassembled WGS sequence"/>
</dbReference>
<dbReference type="Gene3D" id="3.40.630.30">
    <property type="match status" value="1"/>
</dbReference>
<name>A0A1S1JC52_9FLAO</name>
<feature type="domain" description="N-acetyltransferase" evidence="3">
    <location>
        <begin position="1"/>
        <end position="144"/>
    </location>
</feature>
<sequence length="158" mass="17960">MIDKVEISDYKALMYVWESSVKATHDFLKNEDFEFYKTIIPGFFDHVTLHCIKNSTKEIVGFMGTNDENLEMLFVSANEIGKGIGKELLLYAIQNLNVTKVDVNKDNIQALEFYQHFGFEVKSMSDVDGCGKPYPILHMELTNGERNNSSSLQTGNCD</sequence>
<dbReference type="GO" id="GO:0016747">
    <property type="term" value="F:acyltransferase activity, transferring groups other than amino-acyl groups"/>
    <property type="evidence" value="ECO:0007669"/>
    <property type="project" value="InterPro"/>
</dbReference>
<dbReference type="PANTHER" id="PTHR43800">
    <property type="entry name" value="PEPTIDYL-LYSINE N-ACETYLTRANSFERASE YJAB"/>
    <property type="match status" value="1"/>
</dbReference>
<dbReference type="EMBL" id="MUHG01000021">
    <property type="protein sequence ID" value="OXB18892.1"/>
    <property type="molecule type" value="Genomic_DNA"/>
</dbReference>
<dbReference type="STRING" id="1278819.BHE19_21625"/>
<gene>
    <name evidence="5" type="ORF">B0A71_13960</name>
    <name evidence="4" type="ORF">BHE19_21625</name>
</gene>
<reference evidence="5 7" key="3">
    <citation type="submission" date="2016-11" db="EMBL/GenBank/DDBJ databases">
        <title>Whole genomes of Flavobacteriaceae.</title>
        <authorList>
            <person name="Stine C."/>
            <person name="Li C."/>
            <person name="Tadesse D."/>
        </authorList>
    </citation>
    <scope>NUCLEOTIDE SEQUENCE [LARGE SCALE GENOMIC DNA]</scope>
    <source>
        <strain evidence="5 7">ATCC BAA-2541</strain>
    </source>
</reference>
<evidence type="ECO:0000259" key="3">
    <source>
        <dbReference type="PROSITE" id="PS51186"/>
    </source>
</evidence>
<evidence type="ECO:0000256" key="2">
    <source>
        <dbReference type="ARBA" id="ARBA00023315"/>
    </source>
</evidence>
<dbReference type="Proteomes" id="UP000198319">
    <property type="component" value="Unassembled WGS sequence"/>
</dbReference>
<keyword evidence="1 4" id="KW-0808">Transferase</keyword>
<dbReference type="CDD" id="cd04301">
    <property type="entry name" value="NAT_SF"/>
    <property type="match status" value="1"/>
</dbReference>
<organism evidence="4 6">
    <name type="scientific">Flavobacterium tructae</name>
    <dbReference type="NCBI Taxonomy" id="1114873"/>
    <lineage>
        <taxon>Bacteria</taxon>
        <taxon>Pseudomonadati</taxon>
        <taxon>Bacteroidota</taxon>
        <taxon>Flavobacteriia</taxon>
        <taxon>Flavobacteriales</taxon>
        <taxon>Flavobacteriaceae</taxon>
        <taxon>Flavobacterium</taxon>
    </lineage>
</organism>
<evidence type="ECO:0000313" key="7">
    <source>
        <dbReference type="Proteomes" id="UP000198319"/>
    </source>
</evidence>
<dbReference type="PANTHER" id="PTHR43800:SF1">
    <property type="entry name" value="PEPTIDYL-LYSINE N-ACETYLTRANSFERASE YJAB"/>
    <property type="match status" value="1"/>
</dbReference>
<dbReference type="SUPFAM" id="SSF55729">
    <property type="entry name" value="Acyl-CoA N-acyltransferases (Nat)"/>
    <property type="match status" value="1"/>
</dbReference>